<feature type="compositionally biased region" description="Basic and acidic residues" evidence="1">
    <location>
        <begin position="12"/>
        <end position="30"/>
    </location>
</feature>
<evidence type="ECO:0000256" key="1">
    <source>
        <dbReference type="SAM" id="MobiDB-lite"/>
    </source>
</evidence>
<name>A0AAV5KVG6_9ROSI</name>
<dbReference type="PANTHER" id="PTHR34660:SF3">
    <property type="entry name" value="RRM DOMAIN-CONTAINING PROTEIN"/>
    <property type="match status" value="1"/>
</dbReference>
<gene>
    <name evidence="2" type="ORF">SLEP1_g37678</name>
</gene>
<sequence>MSRCFPFPPPGYEKKARTNDVDLLKKEKQKEKKHKKEKKDKEKRQGKEKKENDRSDGKNRDKKDRKEKDRDKKKEKDRNKDKDRDRSNLTDEKKLSGHTEGQSREKTSDEKKLQEKSEGHNGGEFSQKEKERNKYRNSVSGENKLAGRFSGYNGEKLSQNSHLAQDYKNSKFVQDLGRKVRDEERGTETQLVEKFMGTEQKREEGSVRLLSSKSARMLAEGKEKNKKSDNRRLDGQGIGQESRFAENALVHNVSEAVPTGVDGIPRQVDRDVDWWMEVDGDVNWWMEGKEKTKEKEIDDRLGDKQKDKDGEKKSHVKDKDKDKEKKEEKAKAKGEQRNVEQGNLNKSKKVGPIDTVNLKASHPSKESNKNAVVEENLRKRKEFENNGFVHANDMKSNKLLKSTSSHPLKDNGTILQSCQVSLTPDGQGAATNIKVDSKERKVNGVIEAQMISVSSTKSLLAGAQLVQADKVSTKPPHPDSKFLSQVLSVPKMEEWPDFDAQEWLFENNGSQSKKPNMGTSEIDKTPQVWADSLWIESADVHALPYVLPY</sequence>
<feature type="compositionally biased region" description="Basic and acidic residues" evidence="1">
    <location>
        <begin position="219"/>
        <end position="234"/>
    </location>
</feature>
<feature type="region of interest" description="Disordered" evidence="1">
    <location>
        <begin position="197"/>
        <end position="240"/>
    </location>
</feature>
<organism evidence="2 3">
    <name type="scientific">Rubroshorea leprosula</name>
    <dbReference type="NCBI Taxonomy" id="152421"/>
    <lineage>
        <taxon>Eukaryota</taxon>
        <taxon>Viridiplantae</taxon>
        <taxon>Streptophyta</taxon>
        <taxon>Embryophyta</taxon>
        <taxon>Tracheophyta</taxon>
        <taxon>Spermatophyta</taxon>
        <taxon>Magnoliopsida</taxon>
        <taxon>eudicotyledons</taxon>
        <taxon>Gunneridae</taxon>
        <taxon>Pentapetalae</taxon>
        <taxon>rosids</taxon>
        <taxon>malvids</taxon>
        <taxon>Malvales</taxon>
        <taxon>Dipterocarpaceae</taxon>
        <taxon>Rubroshorea</taxon>
    </lineage>
</organism>
<evidence type="ECO:0000313" key="3">
    <source>
        <dbReference type="Proteomes" id="UP001054252"/>
    </source>
</evidence>
<dbReference type="EMBL" id="BPVZ01000080">
    <property type="protein sequence ID" value="GKV28656.1"/>
    <property type="molecule type" value="Genomic_DNA"/>
</dbReference>
<proteinExistence type="predicted"/>
<dbReference type="AlphaFoldDB" id="A0AAV5KVG6"/>
<feature type="region of interest" description="Disordered" evidence="1">
    <location>
        <begin position="287"/>
        <end position="378"/>
    </location>
</feature>
<accession>A0AAV5KVG6</accession>
<feature type="compositionally biased region" description="Basic and acidic residues" evidence="1">
    <location>
        <begin position="39"/>
        <end position="134"/>
    </location>
</feature>
<feature type="compositionally biased region" description="Pro residues" evidence="1">
    <location>
        <begin position="1"/>
        <end position="11"/>
    </location>
</feature>
<dbReference type="Proteomes" id="UP001054252">
    <property type="component" value="Unassembled WGS sequence"/>
</dbReference>
<evidence type="ECO:0000313" key="2">
    <source>
        <dbReference type="EMBL" id="GKV28656.1"/>
    </source>
</evidence>
<dbReference type="PANTHER" id="PTHR34660">
    <property type="entry name" value="MYB-LIKE PROTEIN X"/>
    <property type="match status" value="1"/>
</dbReference>
<feature type="compositionally biased region" description="Basic and acidic residues" evidence="1">
    <location>
        <begin position="287"/>
        <end position="338"/>
    </location>
</feature>
<protein>
    <submittedName>
        <fullName evidence="2">Uncharacterized protein</fullName>
    </submittedName>
</protein>
<keyword evidence="3" id="KW-1185">Reference proteome</keyword>
<comment type="caution">
    <text evidence="2">The sequence shown here is derived from an EMBL/GenBank/DDBJ whole genome shotgun (WGS) entry which is preliminary data.</text>
</comment>
<reference evidence="2 3" key="1">
    <citation type="journal article" date="2021" name="Commun. Biol.">
        <title>The genome of Shorea leprosula (Dipterocarpaceae) highlights the ecological relevance of drought in aseasonal tropical rainforests.</title>
        <authorList>
            <person name="Ng K.K.S."/>
            <person name="Kobayashi M.J."/>
            <person name="Fawcett J.A."/>
            <person name="Hatakeyama M."/>
            <person name="Paape T."/>
            <person name="Ng C.H."/>
            <person name="Ang C.C."/>
            <person name="Tnah L.H."/>
            <person name="Lee C.T."/>
            <person name="Nishiyama T."/>
            <person name="Sese J."/>
            <person name="O'Brien M.J."/>
            <person name="Copetti D."/>
            <person name="Mohd Noor M.I."/>
            <person name="Ong R.C."/>
            <person name="Putra M."/>
            <person name="Sireger I.Z."/>
            <person name="Indrioko S."/>
            <person name="Kosugi Y."/>
            <person name="Izuno A."/>
            <person name="Isagi Y."/>
            <person name="Lee S.L."/>
            <person name="Shimizu K.K."/>
        </authorList>
    </citation>
    <scope>NUCLEOTIDE SEQUENCE [LARGE SCALE GENOMIC DNA]</scope>
    <source>
        <strain evidence="2">214</strain>
    </source>
</reference>
<feature type="region of interest" description="Disordered" evidence="1">
    <location>
        <begin position="1"/>
        <end position="163"/>
    </location>
</feature>